<dbReference type="RefSeq" id="WP_011196120.1">
    <property type="nucleotide sequence ID" value="NC_006177.1"/>
</dbReference>
<proteinExistence type="inferred from homology"/>
<dbReference type="PANTHER" id="PTHR40066:SF1">
    <property type="entry name" value="UPF0473 PROTEIN CBO2561_CLC_2432"/>
    <property type="match status" value="1"/>
</dbReference>
<dbReference type="InterPro" id="IPR009711">
    <property type="entry name" value="UPF0473"/>
</dbReference>
<evidence type="ECO:0000313" key="3">
    <source>
        <dbReference type="EMBL" id="BAD40978.1"/>
    </source>
</evidence>
<sequence length="99" mass="11548">MSHDHEHEHDDEIIVLTDEEGNEHEFSIVQVITVDGKDYAILLPIEEGEEAEEAVIMRIDEEDGEDVLVEIESEEEFDRVADAWEEMLDDEEFEEESEK</sequence>
<comment type="similarity">
    <text evidence="1 2">Belongs to the UPF0473 family.</text>
</comment>
<dbReference type="eggNOG" id="COG3906">
    <property type="taxonomic scope" value="Bacteria"/>
</dbReference>
<dbReference type="Pfam" id="PF06949">
    <property type="entry name" value="DUF1292"/>
    <property type="match status" value="1"/>
</dbReference>
<name>Q67MW5_SYMTH</name>
<dbReference type="HAMAP" id="MF_01448">
    <property type="entry name" value="UPF0473"/>
    <property type="match status" value="1"/>
</dbReference>
<evidence type="ECO:0000256" key="2">
    <source>
        <dbReference type="HAMAP-Rule" id="MF_01448"/>
    </source>
</evidence>
<dbReference type="HOGENOM" id="CLU_146610_3_1_9"/>
<reference evidence="3 4" key="1">
    <citation type="journal article" date="2004" name="Nucleic Acids Res.">
        <title>Genome sequence of Symbiobacterium thermophilum, an uncultivable bacterium that depends on microbial commensalism.</title>
        <authorList>
            <person name="Ueda K."/>
            <person name="Yamashita A."/>
            <person name="Ishikawa J."/>
            <person name="Shimada M."/>
            <person name="Watsuji T."/>
            <person name="Morimura K."/>
            <person name="Ikeda H."/>
            <person name="Hattori M."/>
            <person name="Beppu T."/>
        </authorList>
    </citation>
    <scope>NUCLEOTIDE SEQUENCE [LARGE SCALE GENOMIC DNA]</scope>
    <source>
        <strain evidence="4">T / IAM 14863</strain>
    </source>
</reference>
<accession>Q67MW5</accession>
<dbReference type="OrthoDB" id="9811971at2"/>
<gene>
    <name evidence="3" type="ordered locus">STH1993</name>
</gene>
<dbReference type="EMBL" id="AP006840">
    <property type="protein sequence ID" value="BAD40978.1"/>
    <property type="molecule type" value="Genomic_DNA"/>
</dbReference>
<evidence type="ECO:0000313" key="4">
    <source>
        <dbReference type="Proteomes" id="UP000000417"/>
    </source>
</evidence>
<dbReference type="PANTHER" id="PTHR40066">
    <property type="entry name" value="UPF0473 PROTEIN CBO2561/CLC_2432"/>
    <property type="match status" value="1"/>
</dbReference>
<keyword evidence="4" id="KW-1185">Reference proteome</keyword>
<organism evidence="3 4">
    <name type="scientific">Symbiobacterium thermophilum (strain DSM 24528 / JCM 14929 / IAM 14863 / T)</name>
    <dbReference type="NCBI Taxonomy" id="292459"/>
    <lineage>
        <taxon>Bacteria</taxon>
        <taxon>Bacillati</taxon>
        <taxon>Bacillota</taxon>
        <taxon>Clostridia</taxon>
        <taxon>Eubacteriales</taxon>
        <taxon>Symbiobacteriaceae</taxon>
        <taxon>Symbiobacterium</taxon>
    </lineage>
</organism>
<dbReference type="Proteomes" id="UP000000417">
    <property type="component" value="Chromosome"/>
</dbReference>
<dbReference type="STRING" id="292459.STH1993"/>
<protein>
    <recommendedName>
        <fullName evidence="2">UPF0473 protein STH1993</fullName>
    </recommendedName>
</protein>
<dbReference type="KEGG" id="sth:STH1993"/>
<evidence type="ECO:0000256" key="1">
    <source>
        <dbReference type="ARBA" id="ARBA00008439"/>
    </source>
</evidence>
<dbReference type="AlphaFoldDB" id="Q67MW5"/>